<comment type="similarity">
    <text evidence="1">Belongs to the peptidase S45 family.</text>
</comment>
<evidence type="ECO:0000313" key="8">
    <source>
        <dbReference type="EMBL" id="RJP65520.1"/>
    </source>
</evidence>
<protein>
    <submittedName>
        <fullName evidence="8">Penicillin acylase family protein</fullName>
    </submittedName>
</protein>
<feature type="chain" id="PRO_5019264382" evidence="7">
    <location>
        <begin position="25"/>
        <end position="817"/>
    </location>
</feature>
<accession>A0A419EQS3</accession>
<feature type="binding site" evidence="5">
    <location>
        <position position="338"/>
    </location>
    <ligand>
        <name>Ca(2+)</name>
        <dbReference type="ChEBI" id="CHEBI:29108"/>
    </ligand>
</feature>
<dbReference type="EMBL" id="QZKI01000125">
    <property type="protein sequence ID" value="RJP65520.1"/>
    <property type="molecule type" value="Genomic_DNA"/>
</dbReference>
<dbReference type="Gene3D" id="1.10.439.10">
    <property type="entry name" value="Penicillin Amidohydrolase, domain 1"/>
    <property type="match status" value="1"/>
</dbReference>
<name>A0A419EQS3_9BACT</name>
<keyword evidence="5" id="KW-0479">Metal-binding</keyword>
<dbReference type="PANTHER" id="PTHR34218">
    <property type="entry name" value="PEPTIDASE S45 PENICILLIN AMIDASE"/>
    <property type="match status" value="1"/>
</dbReference>
<dbReference type="InterPro" id="IPR014395">
    <property type="entry name" value="Pen/GL7ACA/AHL_acylase"/>
</dbReference>
<dbReference type="GO" id="GO:0016811">
    <property type="term" value="F:hydrolase activity, acting on carbon-nitrogen (but not peptide) bonds, in linear amides"/>
    <property type="evidence" value="ECO:0007669"/>
    <property type="project" value="InterPro"/>
</dbReference>
<feature type="region of interest" description="Disordered" evidence="6">
    <location>
        <begin position="214"/>
        <end position="235"/>
    </location>
</feature>
<dbReference type="SUPFAM" id="SSF56235">
    <property type="entry name" value="N-terminal nucleophile aminohydrolases (Ntn hydrolases)"/>
    <property type="match status" value="1"/>
</dbReference>
<organism evidence="8 9">
    <name type="scientific">Candidatus Abyssobacteria bacterium SURF_17</name>
    <dbReference type="NCBI Taxonomy" id="2093361"/>
    <lineage>
        <taxon>Bacteria</taxon>
        <taxon>Pseudomonadati</taxon>
        <taxon>Candidatus Hydrogenedentota</taxon>
        <taxon>Candidatus Abyssobacteria</taxon>
    </lineage>
</organism>
<dbReference type="Gene3D" id="1.10.1400.10">
    <property type="match status" value="1"/>
</dbReference>
<evidence type="ECO:0000256" key="3">
    <source>
        <dbReference type="ARBA" id="ARBA00023145"/>
    </source>
</evidence>
<evidence type="ECO:0000256" key="5">
    <source>
        <dbReference type="PIRSR" id="PIRSR001227-2"/>
    </source>
</evidence>
<evidence type="ECO:0000256" key="2">
    <source>
        <dbReference type="ARBA" id="ARBA00022801"/>
    </source>
</evidence>
<keyword evidence="5" id="KW-0106">Calcium</keyword>
<feature type="signal peptide" evidence="7">
    <location>
        <begin position="1"/>
        <end position="24"/>
    </location>
</feature>
<dbReference type="InterPro" id="IPR029055">
    <property type="entry name" value="Ntn_hydrolases_N"/>
</dbReference>
<gene>
    <name evidence="8" type="ORF">C4532_17460</name>
</gene>
<dbReference type="GO" id="GO:0046872">
    <property type="term" value="F:metal ion binding"/>
    <property type="evidence" value="ECO:0007669"/>
    <property type="project" value="UniProtKB-KW"/>
</dbReference>
<keyword evidence="3" id="KW-0865">Zymogen</keyword>
<evidence type="ECO:0000313" key="9">
    <source>
        <dbReference type="Proteomes" id="UP000285961"/>
    </source>
</evidence>
<keyword evidence="7" id="KW-0732">Signal</keyword>
<dbReference type="InterPro" id="IPR002692">
    <property type="entry name" value="S45"/>
</dbReference>
<dbReference type="Gene3D" id="3.60.20.10">
    <property type="entry name" value="Glutamine Phosphoribosylpyrophosphate, subunit 1, domain 1"/>
    <property type="match status" value="1"/>
</dbReference>
<dbReference type="GO" id="GO:0017000">
    <property type="term" value="P:antibiotic biosynthetic process"/>
    <property type="evidence" value="ECO:0007669"/>
    <property type="project" value="InterPro"/>
</dbReference>
<comment type="cofactor">
    <cofactor evidence="5">
        <name>Ca(2+)</name>
        <dbReference type="ChEBI" id="CHEBI:29108"/>
    </cofactor>
    <text evidence="5">Binds 1 Ca(2+) ion per dimer.</text>
</comment>
<dbReference type="PANTHER" id="PTHR34218:SF4">
    <property type="entry name" value="ACYL-HOMOSERINE LACTONE ACYLASE QUIP"/>
    <property type="match status" value="1"/>
</dbReference>
<evidence type="ECO:0000256" key="4">
    <source>
        <dbReference type="PIRSR" id="PIRSR001227-1"/>
    </source>
</evidence>
<dbReference type="InterPro" id="IPR043146">
    <property type="entry name" value="Penicillin_amidase_N_B-knob"/>
</dbReference>
<dbReference type="PIRSF" id="PIRSF001227">
    <property type="entry name" value="Pen_acylase"/>
    <property type="match status" value="1"/>
</dbReference>
<dbReference type="CDD" id="cd03747">
    <property type="entry name" value="Ntn_PGA_like"/>
    <property type="match status" value="1"/>
</dbReference>
<evidence type="ECO:0000256" key="6">
    <source>
        <dbReference type="SAM" id="MobiDB-lite"/>
    </source>
</evidence>
<dbReference type="Proteomes" id="UP000285961">
    <property type="component" value="Unassembled WGS sequence"/>
</dbReference>
<dbReference type="Gene3D" id="2.30.120.10">
    <property type="match status" value="1"/>
</dbReference>
<keyword evidence="2" id="KW-0378">Hydrolase</keyword>
<evidence type="ECO:0000256" key="7">
    <source>
        <dbReference type="SAM" id="SignalP"/>
    </source>
</evidence>
<dbReference type="AlphaFoldDB" id="A0A419EQS3"/>
<sequence>MRKTFWSLCFALAVVCFPSFCSHAEESQPLETVVGGIKDEVEILVDKNGFPHIYAQNETDAMFALGYVHARDRLWQMDFNRRAAMGRLSEILGREALDHDTFVRTIGLNRLAAASAERVKSHPRVYQNLVAYSWGVNTYLAWKLPEEISFEFRRMDYQPEPWSIVDSLAIGKAMAWELSGSLDDLYMSVLVERLGWKTVEELFPVDRHNEVPIIPQEPTEASPGDTQDEQPTPPAGSADAFLQILNVASHQFRIMGEHGRIGSNNWVIDGTKSATGRPLLASDPHLTFHLPCVWYVVHITGGNLDVTGVSLPGIPLVMIGHNRHVAWGVTNTQADVTDFFVETLSEEQSHYLRMGEWKPLEILTETIYVRGEKPFELEIATTAHGPLLATATGNMALRWAGAEPDDDALAFYLLNHAIDYDDFALAMQTLNSPAQNFCYADTNGMIALWVAGLFPIRKSGFGRIPVDGSSGEFDWSGFVPKIETPHSVNPSQHYLASANQRPAPKSYPYYLGYEWDPGYRARRINRLLASNDAITTEMMQSYQADTYDTAAESMLPKLIAVCRYEFQDLKPYAQVLDMLSDWDFRTTVDNPAPTIWWKWLDKLRDATWRDEWQAAGIYQLEESWGHTDLNKWQPPLEVLEQMIAENPTSPWFDDVSTEEKETLADIACKSLRDAVRELTARFGGDISEWRWGRTNRLRIDHLSGDPLLVRGGHPLSGSDLTLTARGTGGEVTGGPTWRMIVDFNDLQNSIGVFPGGQSGDPENPHYADLLDEWVEDLYMPLLFVPSPAQFPPEQIETRLKLVPPPDPLELITPEEAE</sequence>
<feature type="binding site" evidence="5">
    <location>
        <position position="335"/>
    </location>
    <ligand>
        <name>Ca(2+)</name>
        <dbReference type="ChEBI" id="CHEBI:29108"/>
    </ligand>
</feature>
<dbReference type="InterPro" id="IPR043147">
    <property type="entry name" value="Penicillin_amidase_A-knob"/>
</dbReference>
<dbReference type="InterPro" id="IPR023343">
    <property type="entry name" value="Penicillin_amidase_dom1"/>
</dbReference>
<reference evidence="8 9" key="1">
    <citation type="journal article" date="2017" name="ISME J.">
        <title>Energy and carbon metabolisms in a deep terrestrial subsurface fluid microbial community.</title>
        <authorList>
            <person name="Momper L."/>
            <person name="Jungbluth S.P."/>
            <person name="Lee M.D."/>
            <person name="Amend J.P."/>
        </authorList>
    </citation>
    <scope>NUCLEOTIDE SEQUENCE [LARGE SCALE GENOMIC DNA]</scope>
    <source>
        <strain evidence="8">SURF_17</strain>
    </source>
</reference>
<feature type="active site" description="Nucleophile" evidence="4">
    <location>
        <position position="263"/>
    </location>
</feature>
<comment type="caution">
    <text evidence="8">The sequence shown here is derived from an EMBL/GenBank/DDBJ whole genome shotgun (WGS) entry which is preliminary data.</text>
</comment>
<dbReference type="Pfam" id="PF01804">
    <property type="entry name" value="Penicil_amidase"/>
    <property type="match status" value="1"/>
</dbReference>
<evidence type="ECO:0000256" key="1">
    <source>
        <dbReference type="ARBA" id="ARBA00006586"/>
    </source>
</evidence>
<proteinExistence type="inferred from homology"/>